<dbReference type="PROSITE" id="PS50111">
    <property type="entry name" value="CHEMOTAXIS_TRANSDUC_2"/>
    <property type="match status" value="1"/>
</dbReference>
<evidence type="ECO:0000259" key="14">
    <source>
        <dbReference type="PROSITE" id="PS50111"/>
    </source>
</evidence>
<dbReference type="InterPro" id="IPR029151">
    <property type="entry name" value="Sensor-like_sf"/>
</dbReference>
<evidence type="ECO:0000256" key="5">
    <source>
        <dbReference type="ARBA" id="ARBA00022500"/>
    </source>
</evidence>
<dbReference type="EMBL" id="FSSB01000010">
    <property type="protein sequence ID" value="SIO94116.1"/>
    <property type="molecule type" value="Genomic_DNA"/>
</dbReference>
<reference evidence="16 19" key="3">
    <citation type="journal article" date="2020" name="J. Nat. Prod.">
        <title>Genomics-Metabolomics Profiling Disclosed Marine Vibrio spartinae 3.6 as a Producer of a New Branched Side Chain Prodigiosin.</title>
        <authorList>
            <person name="Vitale G.A."/>
            <person name="Sciarretta M."/>
            <person name="Palma Esposito F."/>
            <person name="January G.G."/>
            <person name="Giaccio M."/>
            <person name="Bunk B."/>
            <person name="Sproer C."/>
            <person name="Bajerski F."/>
            <person name="Power D."/>
            <person name="Festa C."/>
            <person name="Monti M.C."/>
            <person name="D'Auria M.V."/>
            <person name="de Pascale D."/>
        </authorList>
    </citation>
    <scope>NUCLEOTIDE SEQUENCE [LARGE SCALE GENOMIC DNA]</scope>
    <source>
        <strain evidence="16 19">3.6</strain>
    </source>
</reference>
<evidence type="ECO:0000313" key="19">
    <source>
        <dbReference type="Proteomes" id="UP000515264"/>
    </source>
</evidence>
<keyword evidence="8 13" id="KW-1133">Transmembrane helix</keyword>
<keyword evidence="3" id="KW-1003">Cell membrane</keyword>
<dbReference type="InterPro" id="IPR033479">
    <property type="entry name" value="dCache_1"/>
</dbReference>
<dbReference type="Pfam" id="PF00672">
    <property type="entry name" value="HAMP"/>
    <property type="match status" value="1"/>
</dbReference>
<evidence type="ECO:0000256" key="9">
    <source>
        <dbReference type="ARBA" id="ARBA00023136"/>
    </source>
</evidence>
<dbReference type="Proteomes" id="UP000515264">
    <property type="component" value="Chromosome 1"/>
</dbReference>
<evidence type="ECO:0000256" key="10">
    <source>
        <dbReference type="ARBA" id="ARBA00023224"/>
    </source>
</evidence>
<evidence type="ECO:0000256" key="2">
    <source>
        <dbReference type="ARBA" id="ARBA00004651"/>
    </source>
</evidence>
<evidence type="ECO:0000313" key="17">
    <source>
        <dbReference type="EMBL" id="SIO94116.1"/>
    </source>
</evidence>
<dbReference type="SMART" id="SM00283">
    <property type="entry name" value="MA"/>
    <property type="match status" value="1"/>
</dbReference>
<proteinExistence type="inferred from homology"/>
<evidence type="ECO:0000256" key="6">
    <source>
        <dbReference type="ARBA" id="ARBA00022519"/>
    </source>
</evidence>
<keyword evidence="4" id="KW-0488">Methylation</keyword>
<dbReference type="OrthoDB" id="2489132at2"/>
<evidence type="ECO:0000256" key="7">
    <source>
        <dbReference type="ARBA" id="ARBA00022692"/>
    </source>
</evidence>
<evidence type="ECO:0000256" key="1">
    <source>
        <dbReference type="ARBA" id="ARBA00004533"/>
    </source>
</evidence>
<evidence type="ECO:0000313" key="16">
    <source>
        <dbReference type="EMBL" id="QMV14653.1"/>
    </source>
</evidence>
<reference evidence="17 18" key="1">
    <citation type="submission" date="2016-12" db="EMBL/GenBank/DDBJ databases">
        <authorList>
            <person name="Song W.-J."/>
            <person name="Kurnit D.M."/>
        </authorList>
    </citation>
    <scope>NUCLEOTIDE SEQUENCE [LARGE SCALE GENOMIC DNA]</scope>
    <source>
        <strain evidence="17 18">CECT 9026</strain>
    </source>
</reference>
<gene>
    <name evidence="17" type="primary">pctC_8</name>
    <name evidence="16" type="synonym">mcpB_7</name>
    <name evidence="17" type="ORF">VSP9026_01799</name>
    <name evidence="16" type="ORF">Vspart_01914</name>
</gene>
<evidence type="ECO:0000256" key="8">
    <source>
        <dbReference type="ARBA" id="ARBA00022989"/>
    </source>
</evidence>
<dbReference type="FunFam" id="3.30.450.20:FF:000048">
    <property type="entry name" value="Methyl-accepting chemotaxis protein"/>
    <property type="match status" value="1"/>
</dbReference>
<sequence>MQLSLKRKIVLSVVAAITLTATILVVVSYQSFKQDSWRAIQSESRNTLQAYAKGIGEWFHDKQLAIAGLKEEIEQDPSLDVVPHLRQTLKSGGFGLSYYGNEKGEMYRQDPSLNKPGYDPRVRGWYKLAKSKNEAVTTDPYVSVTMKKLVVTLATPVRQNGQLIGVAASNLALDQLIHDVLNMKVLGNGYSILVNKKGTVVAHPQKDLILKPISEAIPQLNTQSLSQASDSGKPLFIDIDGKDKVVMGQNIAHTDWMLIMIMDQATLEKPMNSLLLNQIIIAVVILVVIALLTSWVLSRQLKAIGDIGEALAEIAEGNGDLTKRLDVNRQDEVGMLAERFNKFVDRLHAMVKKVHDVSIALNQKADNAASAATKRSQQLKTQQDEITMVATAVTEMASATAEIAGNADNTAKSANQSVELGAEGYEQMQKSMKSINQLAEELTHAAGIVGELEVHANEISTILSTIRAIAEQTNLLALNAAIEAARAGEQGRGFAVVADEVRVLSQRTHASTEEIQSKIEGLQKVTNNAVNVMQASHHLVENSVQDFNHTGDKLQMISESITMISDMATQIASAAEEQSLVTADINGNTESVREVSDQMTHEAQLAAEEAQEVHRLMTELGREISRFKL</sequence>
<dbReference type="PANTHER" id="PTHR32089:SF117">
    <property type="entry name" value="METHYL ACCEPTING SENSORY TRANSDUCER WITH CACHE_1 SMALL MOLECULE BINDING DOMAIN"/>
    <property type="match status" value="1"/>
</dbReference>
<evidence type="ECO:0000259" key="15">
    <source>
        <dbReference type="PROSITE" id="PS50885"/>
    </source>
</evidence>
<dbReference type="PROSITE" id="PS50885">
    <property type="entry name" value="HAMP"/>
    <property type="match status" value="1"/>
</dbReference>
<evidence type="ECO:0000256" key="11">
    <source>
        <dbReference type="ARBA" id="ARBA00029447"/>
    </source>
</evidence>
<dbReference type="Pfam" id="PF02743">
    <property type="entry name" value="dCache_1"/>
    <property type="match status" value="1"/>
</dbReference>
<comment type="subcellular location">
    <subcellularLocation>
        <location evidence="1">Cell inner membrane</location>
    </subcellularLocation>
    <subcellularLocation>
        <location evidence="2">Cell membrane</location>
        <topology evidence="2">Multi-pass membrane protein</topology>
    </subcellularLocation>
</comment>
<feature type="domain" description="HAMP" evidence="15">
    <location>
        <begin position="298"/>
        <end position="352"/>
    </location>
</feature>
<dbReference type="Gene3D" id="1.10.287.950">
    <property type="entry name" value="Methyl-accepting chemotaxis protein"/>
    <property type="match status" value="1"/>
</dbReference>
<name>A0A1N6M444_9VIBR</name>
<evidence type="ECO:0000256" key="3">
    <source>
        <dbReference type="ARBA" id="ARBA00022475"/>
    </source>
</evidence>
<keyword evidence="5" id="KW-0145">Chemotaxis</keyword>
<feature type="transmembrane region" description="Helical" evidence="13">
    <location>
        <begin position="274"/>
        <end position="297"/>
    </location>
</feature>
<dbReference type="SUPFAM" id="SSF58104">
    <property type="entry name" value="Methyl-accepting chemotaxis protein (MCP) signaling domain"/>
    <property type="match status" value="1"/>
</dbReference>
<dbReference type="Gene3D" id="3.30.450.20">
    <property type="entry name" value="PAS domain"/>
    <property type="match status" value="2"/>
</dbReference>
<dbReference type="Proteomes" id="UP000184774">
    <property type="component" value="Unassembled WGS sequence"/>
</dbReference>
<evidence type="ECO:0000256" key="4">
    <source>
        <dbReference type="ARBA" id="ARBA00022481"/>
    </source>
</evidence>
<keyword evidence="9 13" id="KW-0472">Membrane</keyword>
<keyword evidence="6" id="KW-0997">Cell inner membrane</keyword>
<keyword evidence="7 13" id="KW-0812">Transmembrane</keyword>
<dbReference type="InterPro" id="IPR003660">
    <property type="entry name" value="HAMP_dom"/>
</dbReference>
<dbReference type="EMBL" id="CP046268">
    <property type="protein sequence ID" value="QMV14653.1"/>
    <property type="molecule type" value="Genomic_DNA"/>
</dbReference>
<keyword evidence="10 12" id="KW-0807">Transducer</keyword>
<keyword evidence="19" id="KW-1185">Reference proteome</keyword>
<dbReference type="GO" id="GO:0006935">
    <property type="term" value="P:chemotaxis"/>
    <property type="evidence" value="ECO:0007669"/>
    <property type="project" value="UniProtKB-KW"/>
</dbReference>
<dbReference type="AlphaFoldDB" id="A0A1N6M444"/>
<dbReference type="CDD" id="cd06225">
    <property type="entry name" value="HAMP"/>
    <property type="match status" value="1"/>
</dbReference>
<dbReference type="GO" id="GO:0016597">
    <property type="term" value="F:amino acid binding"/>
    <property type="evidence" value="ECO:0007669"/>
    <property type="project" value="UniProtKB-ARBA"/>
</dbReference>
<dbReference type="GO" id="GO:0007165">
    <property type="term" value="P:signal transduction"/>
    <property type="evidence" value="ECO:0007669"/>
    <property type="project" value="UniProtKB-KW"/>
</dbReference>
<dbReference type="CDD" id="cd12913">
    <property type="entry name" value="PDC1_MCP_like"/>
    <property type="match status" value="1"/>
</dbReference>
<feature type="domain" description="Methyl-accepting transducer" evidence="14">
    <location>
        <begin position="357"/>
        <end position="593"/>
    </location>
</feature>
<accession>A0A1N6M444</accession>
<protein>
    <submittedName>
        <fullName evidence="16">Methyl-accepting chemotaxis protein McpB</fullName>
    </submittedName>
    <submittedName>
        <fullName evidence="17">Methyl-accepting chemotaxis protein PctC</fullName>
    </submittedName>
</protein>
<dbReference type="SMART" id="SM00304">
    <property type="entry name" value="HAMP"/>
    <property type="match status" value="1"/>
</dbReference>
<comment type="similarity">
    <text evidence="11">Belongs to the methyl-accepting chemotaxis (MCP) protein family.</text>
</comment>
<dbReference type="CDD" id="cd12912">
    <property type="entry name" value="PDC2_MCP_like"/>
    <property type="match status" value="1"/>
</dbReference>
<dbReference type="Pfam" id="PF00015">
    <property type="entry name" value="MCPsignal"/>
    <property type="match status" value="1"/>
</dbReference>
<dbReference type="FunFam" id="1.10.287.950:FF:000001">
    <property type="entry name" value="Methyl-accepting chemotaxis sensory transducer"/>
    <property type="match status" value="1"/>
</dbReference>
<dbReference type="GO" id="GO:0005886">
    <property type="term" value="C:plasma membrane"/>
    <property type="evidence" value="ECO:0007669"/>
    <property type="project" value="UniProtKB-SubCell"/>
</dbReference>
<dbReference type="InterPro" id="IPR004089">
    <property type="entry name" value="MCPsignal_dom"/>
</dbReference>
<dbReference type="SUPFAM" id="SSF103190">
    <property type="entry name" value="Sensory domain-like"/>
    <property type="match status" value="1"/>
</dbReference>
<evidence type="ECO:0000313" key="18">
    <source>
        <dbReference type="Proteomes" id="UP000184774"/>
    </source>
</evidence>
<evidence type="ECO:0000256" key="12">
    <source>
        <dbReference type="PROSITE-ProRule" id="PRU00284"/>
    </source>
</evidence>
<evidence type="ECO:0000256" key="13">
    <source>
        <dbReference type="SAM" id="Phobius"/>
    </source>
</evidence>
<reference evidence="16" key="2">
    <citation type="submission" date="2019-11" db="EMBL/GenBank/DDBJ databases">
        <authorList>
            <person name="January G."/>
            <person name="Bunk B."/>
        </authorList>
    </citation>
    <scope>NUCLEOTIDE SEQUENCE</scope>
    <source>
        <strain evidence="16">3.6</strain>
    </source>
</reference>
<organism evidence="17 18">
    <name type="scientific">Vibrio spartinae</name>
    <dbReference type="NCBI Taxonomy" id="1918945"/>
    <lineage>
        <taxon>Bacteria</taxon>
        <taxon>Pseudomonadati</taxon>
        <taxon>Pseudomonadota</taxon>
        <taxon>Gammaproteobacteria</taxon>
        <taxon>Vibrionales</taxon>
        <taxon>Vibrionaceae</taxon>
        <taxon>Vibrio</taxon>
    </lineage>
</organism>
<dbReference type="GO" id="GO:0043200">
    <property type="term" value="P:response to amino acid"/>
    <property type="evidence" value="ECO:0007669"/>
    <property type="project" value="UniProtKB-ARBA"/>
</dbReference>
<dbReference type="PANTHER" id="PTHR32089">
    <property type="entry name" value="METHYL-ACCEPTING CHEMOTAXIS PROTEIN MCPB"/>
    <property type="match status" value="1"/>
</dbReference>
<dbReference type="RefSeq" id="WP_074372652.1">
    <property type="nucleotide sequence ID" value="NZ_AP024907.1"/>
</dbReference>
<dbReference type="CDD" id="cd11386">
    <property type="entry name" value="MCP_signal"/>
    <property type="match status" value="1"/>
</dbReference>
<feature type="transmembrane region" description="Helical" evidence="13">
    <location>
        <begin position="9"/>
        <end position="29"/>
    </location>
</feature>